<organism evidence="1 2">
    <name type="scientific">Araneus ventricosus</name>
    <name type="common">Orbweaver spider</name>
    <name type="synonym">Epeira ventricosa</name>
    <dbReference type="NCBI Taxonomy" id="182803"/>
    <lineage>
        <taxon>Eukaryota</taxon>
        <taxon>Metazoa</taxon>
        <taxon>Ecdysozoa</taxon>
        <taxon>Arthropoda</taxon>
        <taxon>Chelicerata</taxon>
        <taxon>Arachnida</taxon>
        <taxon>Araneae</taxon>
        <taxon>Araneomorphae</taxon>
        <taxon>Entelegynae</taxon>
        <taxon>Araneoidea</taxon>
        <taxon>Araneidae</taxon>
        <taxon>Araneus</taxon>
    </lineage>
</organism>
<accession>A0A4Y2NZ13</accession>
<protein>
    <submittedName>
        <fullName evidence="1">Uncharacterized protein</fullName>
    </submittedName>
</protein>
<dbReference type="EMBL" id="BGPR01010057">
    <property type="protein sequence ID" value="GBN44009.1"/>
    <property type="molecule type" value="Genomic_DNA"/>
</dbReference>
<evidence type="ECO:0000313" key="1">
    <source>
        <dbReference type="EMBL" id="GBN44009.1"/>
    </source>
</evidence>
<dbReference type="AlphaFoldDB" id="A0A4Y2NZ13"/>
<evidence type="ECO:0000313" key="2">
    <source>
        <dbReference type="Proteomes" id="UP000499080"/>
    </source>
</evidence>
<gene>
    <name evidence="1" type="ORF">AVEN_94127_1</name>
</gene>
<keyword evidence="2" id="KW-1185">Reference proteome</keyword>
<comment type="caution">
    <text evidence="1">The sequence shown here is derived from an EMBL/GenBank/DDBJ whole genome shotgun (WGS) entry which is preliminary data.</text>
</comment>
<proteinExistence type="predicted"/>
<name>A0A4Y2NZ13_ARAVE</name>
<sequence>MVSASGPKGSKLGLRSTVYVGLMHVISYGVGQTSSLWCGEEVWRKGVPTQTYVELFVHNSLTVSEVKNPKNVPYCNEIPVGDGKESFLLECFGEGIIATFLGYQRKRIDGRISQYSF</sequence>
<reference evidence="1 2" key="1">
    <citation type="journal article" date="2019" name="Sci. Rep.">
        <title>Orb-weaving spider Araneus ventricosus genome elucidates the spidroin gene catalogue.</title>
        <authorList>
            <person name="Kono N."/>
            <person name="Nakamura H."/>
            <person name="Ohtoshi R."/>
            <person name="Moran D.A.P."/>
            <person name="Shinohara A."/>
            <person name="Yoshida Y."/>
            <person name="Fujiwara M."/>
            <person name="Mori M."/>
            <person name="Tomita M."/>
            <person name="Arakawa K."/>
        </authorList>
    </citation>
    <scope>NUCLEOTIDE SEQUENCE [LARGE SCALE GENOMIC DNA]</scope>
</reference>
<dbReference type="Proteomes" id="UP000499080">
    <property type="component" value="Unassembled WGS sequence"/>
</dbReference>